<feature type="transmembrane region" description="Helical" evidence="3">
    <location>
        <begin position="156"/>
        <end position="176"/>
    </location>
</feature>
<reference evidence="4 5" key="1">
    <citation type="submission" date="2020-10" db="EMBL/GenBank/DDBJ databases">
        <title>Phylogeny of dyella-like bacteria.</title>
        <authorList>
            <person name="Fu J."/>
        </authorList>
    </citation>
    <scope>NUCLEOTIDE SEQUENCE [LARGE SCALE GENOMIC DNA]</scope>
    <source>
        <strain evidence="4 5">BB4</strain>
    </source>
</reference>
<name>A0ABW8K5N4_9GAMM</name>
<dbReference type="InterPro" id="IPR011990">
    <property type="entry name" value="TPR-like_helical_dom_sf"/>
</dbReference>
<evidence type="ECO:0000256" key="1">
    <source>
        <dbReference type="ARBA" id="ARBA00022737"/>
    </source>
</evidence>
<dbReference type="InterPro" id="IPR052346">
    <property type="entry name" value="O-mannosyl-transferase_TMTC"/>
</dbReference>
<feature type="transmembrane region" description="Helical" evidence="3">
    <location>
        <begin position="439"/>
        <end position="457"/>
    </location>
</feature>
<accession>A0ABW8K5N4</accession>
<feature type="transmembrane region" description="Helical" evidence="3">
    <location>
        <begin position="400"/>
        <end position="419"/>
    </location>
</feature>
<protein>
    <submittedName>
        <fullName evidence="4">Tetratricopeptide repeat protein</fullName>
    </submittedName>
</protein>
<evidence type="ECO:0000313" key="5">
    <source>
        <dbReference type="Proteomes" id="UP001620408"/>
    </source>
</evidence>
<sequence>MFSLRSLPILLLMAGLIALASWAYLPGLHGDFLFDDYINLPALGADGPVSHWATFWRYVTSGQADPTGRPLALLSFLLDAHDWPADPYPFKRTNLLVHLLNGALLARLLYQLGRLHFEPLLEKKNRTDTRRVATAAVLGAAFWLLHPLFVSTTLYIVQREAMLPTTFTLLGLLLWLHGRSTLLRGQRYLGLAWMVIGLCGGTLLGMLSKANGILLPALALLIEHVLLQATGIVDAQRPYSNTHAPSSSSDAAPLGSVQQLQFYQHAMLLLAWFPTALIAGYLVYAGWYGFTQDISAVRPWTLGQRLLTEPRILVDYLKLLWLPRPFTAGLFNDQIRASTSLWAPATTLPSLLVISTLIAGAWLCRRRWPIVAVAVLFYFVGQSMESSTIALELYFEHRNYLPAALMFWPLALWLCNVKLSAFYSSASLTYPISNIQRRLKIALTGVLMICLATMTHASSELWGNGHDQALLWAALNPDSPRAQASAAMAETNAGHPERAVARLRPLLATQPDQIQLALNLFSAACLTGHVDVDTLDATTNALRTTRDTGSLLTSWFERAIDQSSQPACPELTLTTTTRMLEATLSNPNLVKLPGRRQDLYFLQGRIALKQGNADIALADFNRALDQQVRATAALRQAALLGASGYPSQGLAHLDHYEANHQHEDRPGFGMPRIHAWVLQHQQYWEKELIRLRNTLLADERTKNLSTK</sequence>
<evidence type="ECO:0000313" key="4">
    <source>
        <dbReference type="EMBL" id="MFK2918208.1"/>
    </source>
</evidence>
<feature type="transmembrane region" description="Helical" evidence="3">
    <location>
        <begin position="370"/>
        <end position="394"/>
    </location>
</feature>
<comment type="caution">
    <text evidence="4">The sequence shown here is derived from an EMBL/GenBank/DDBJ whole genome shotgun (WGS) entry which is preliminary data.</text>
</comment>
<feature type="transmembrane region" description="Helical" evidence="3">
    <location>
        <begin position="95"/>
        <end position="112"/>
    </location>
</feature>
<dbReference type="Proteomes" id="UP001620408">
    <property type="component" value="Unassembled WGS sequence"/>
</dbReference>
<dbReference type="SUPFAM" id="SSF48452">
    <property type="entry name" value="TPR-like"/>
    <property type="match status" value="1"/>
</dbReference>
<organism evidence="4 5">
    <name type="scientific">Dyella koreensis</name>
    <dbReference type="NCBI Taxonomy" id="311235"/>
    <lineage>
        <taxon>Bacteria</taxon>
        <taxon>Pseudomonadati</taxon>
        <taxon>Pseudomonadota</taxon>
        <taxon>Gammaproteobacteria</taxon>
        <taxon>Lysobacterales</taxon>
        <taxon>Rhodanobacteraceae</taxon>
        <taxon>Dyella</taxon>
    </lineage>
</organism>
<feature type="transmembrane region" description="Helical" evidence="3">
    <location>
        <begin position="341"/>
        <end position="363"/>
    </location>
</feature>
<gene>
    <name evidence="4" type="ORF">ISS97_13130</name>
</gene>
<keyword evidence="3" id="KW-0812">Transmembrane</keyword>
<dbReference type="PANTHER" id="PTHR44227">
    <property type="match status" value="1"/>
</dbReference>
<feature type="transmembrane region" description="Helical" evidence="3">
    <location>
        <begin position="132"/>
        <end position="150"/>
    </location>
</feature>
<dbReference type="EMBL" id="JADIKD010000011">
    <property type="protein sequence ID" value="MFK2918208.1"/>
    <property type="molecule type" value="Genomic_DNA"/>
</dbReference>
<feature type="transmembrane region" description="Helical" evidence="3">
    <location>
        <begin position="268"/>
        <end position="290"/>
    </location>
</feature>
<keyword evidence="3" id="KW-0472">Membrane</keyword>
<feature type="transmembrane region" description="Helical" evidence="3">
    <location>
        <begin position="213"/>
        <end position="233"/>
    </location>
</feature>
<evidence type="ECO:0000256" key="3">
    <source>
        <dbReference type="SAM" id="Phobius"/>
    </source>
</evidence>
<dbReference type="PANTHER" id="PTHR44227:SF3">
    <property type="entry name" value="PROTEIN O-MANNOSYL-TRANSFERASE TMTC4"/>
    <property type="match status" value="1"/>
</dbReference>
<dbReference type="Gene3D" id="1.25.40.10">
    <property type="entry name" value="Tetratricopeptide repeat domain"/>
    <property type="match status" value="1"/>
</dbReference>
<proteinExistence type="predicted"/>
<keyword evidence="5" id="KW-1185">Reference proteome</keyword>
<keyword evidence="3" id="KW-1133">Transmembrane helix</keyword>
<keyword evidence="1" id="KW-0677">Repeat</keyword>
<keyword evidence="2" id="KW-0802">TPR repeat</keyword>
<feature type="transmembrane region" description="Helical" evidence="3">
    <location>
        <begin position="7"/>
        <end position="25"/>
    </location>
</feature>
<evidence type="ECO:0000256" key="2">
    <source>
        <dbReference type="ARBA" id="ARBA00022803"/>
    </source>
</evidence>
<dbReference type="RefSeq" id="WP_379983959.1">
    <property type="nucleotide sequence ID" value="NZ_JADIKD010000011.1"/>
</dbReference>
<feature type="transmembrane region" description="Helical" evidence="3">
    <location>
        <begin position="188"/>
        <end position="207"/>
    </location>
</feature>